<dbReference type="EMBL" id="PDEM01000005">
    <property type="protein sequence ID" value="PHZ86718.1"/>
    <property type="molecule type" value="Genomic_DNA"/>
</dbReference>
<dbReference type="InterPro" id="IPR016704">
    <property type="entry name" value="Conjugal_tfr_TrbD"/>
</dbReference>
<keyword evidence="3 5" id="KW-1133">Transmembrane helix</keyword>
<keyword evidence="4 5" id="KW-0472">Membrane</keyword>
<gene>
    <name evidence="6" type="ORF">CRD36_00240</name>
</gene>
<accession>A0A2G4YWK6</accession>
<feature type="transmembrane region" description="Helical" evidence="5">
    <location>
        <begin position="43"/>
        <end position="62"/>
    </location>
</feature>
<evidence type="ECO:0000313" key="6">
    <source>
        <dbReference type="EMBL" id="PHZ86718.1"/>
    </source>
</evidence>
<keyword evidence="2 5" id="KW-0812">Transmembrane</keyword>
<dbReference type="Pfam" id="PF05101">
    <property type="entry name" value="VirB3"/>
    <property type="match status" value="1"/>
</dbReference>
<sequence length="84" mass="9129">MEQGFIIPLHRSLTERIMLGGAPRNVAIVNGTLAAAIGLGLQLWLAGGAIWLAGHSAAVLAAKKDPQFMDVMMRHIRHKNYLEV</sequence>
<comment type="caution">
    <text evidence="6">The sequence shown here is derived from an EMBL/GenBank/DDBJ whole genome shotgun (WGS) entry which is preliminary data.</text>
</comment>
<protein>
    <submittedName>
        <fullName evidence="6">Conjugal transfer protein</fullName>
    </submittedName>
</protein>
<dbReference type="GO" id="GO:0016020">
    <property type="term" value="C:membrane"/>
    <property type="evidence" value="ECO:0007669"/>
    <property type="project" value="UniProtKB-SubCell"/>
</dbReference>
<organism evidence="6 7">
    <name type="scientific">Paremcibacter congregatus</name>
    <dbReference type="NCBI Taxonomy" id="2043170"/>
    <lineage>
        <taxon>Bacteria</taxon>
        <taxon>Pseudomonadati</taxon>
        <taxon>Pseudomonadota</taxon>
        <taxon>Alphaproteobacteria</taxon>
        <taxon>Emcibacterales</taxon>
        <taxon>Emcibacteraceae</taxon>
        <taxon>Paremcibacter</taxon>
    </lineage>
</organism>
<evidence type="ECO:0000256" key="2">
    <source>
        <dbReference type="ARBA" id="ARBA00022692"/>
    </source>
</evidence>
<dbReference type="InParanoid" id="A0A2G4YWK6"/>
<dbReference type="Proteomes" id="UP000229730">
    <property type="component" value="Unassembled WGS sequence"/>
</dbReference>
<evidence type="ECO:0000256" key="1">
    <source>
        <dbReference type="ARBA" id="ARBA00004370"/>
    </source>
</evidence>
<evidence type="ECO:0000256" key="4">
    <source>
        <dbReference type="ARBA" id="ARBA00023136"/>
    </source>
</evidence>
<name>A0A2G4YWK6_9PROT</name>
<dbReference type="AlphaFoldDB" id="A0A2G4YWK6"/>
<dbReference type="RefSeq" id="WP_099470732.1">
    <property type="nucleotide sequence ID" value="NZ_CP041025.1"/>
</dbReference>
<comment type="subcellular location">
    <subcellularLocation>
        <location evidence="1">Membrane</location>
    </subcellularLocation>
</comment>
<evidence type="ECO:0000313" key="7">
    <source>
        <dbReference type="Proteomes" id="UP000229730"/>
    </source>
</evidence>
<dbReference type="InterPro" id="IPR007792">
    <property type="entry name" value="T4SS_VirB3/TrbD/AvhB"/>
</dbReference>
<keyword evidence="7" id="KW-1185">Reference proteome</keyword>
<proteinExistence type="predicted"/>
<evidence type="ECO:0000256" key="3">
    <source>
        <dbReference type="ARBA" id="ARBA00022989"/>
    </source>
</evidence>
<dbReference type="OrthoDB" id="9801524at2"/>
<reference evidence="6 7" key="1">
    <citation type="submission" date="2017-10" db="EMBL/GenBank/DDBJ databases">
        <title>Frigbacter circumglobatus gen. nov. sp. nov., isolated from sediment cultured in situ.</title>
        <authorList>
            <person name="Zhao Z."/>
        </authorList>
    </citation>
    <scope>NUCLEOTIDE SEQUENCE [LARGE SCALE GENOMIC DNA]</scope>
    <source>
        <strain evidence="6 7">ZYL</strain>
    </source>
</reference>
<dbReference type="PIRSF" id="PIRSF017854">
    <property type="entry name" value="T4SS_TrbD"/>
    <property type="match status" value="1"/>
</dbReference>
<evidence type="ECO:0000256" key="5">
    <source>
        <dbReference type="SAM" id="Phobius"/>
    </source>
</evidence>